<sequence>MPKAVPAWVKALSILASRNAVPQQDDMTNGGFVVPPPCCIVLPMQEHIVATLFRSPDVPIKLSNKCWRSLLDVSGGLNTGSLSTTRSGTQHTEM</sequence>
<comment type="caution">
    <text evidence="1">The sequence shown here is derived from an EMBL/GenBank/DDBJ whole genome shotgun (WGS) entry which is preliminary data.</text>
</comment>
<evidence type="ECO:0000313" key="2">
    <source>
        <dbReference type="Proteomes" id="UP000772434"/>
    </source>
</evidence>
<proteinExistence type="predicted"/>
<dbReference type="EMBL" id="JADNRY010000007">
    <property type="protein sequence ID" value="KAF9076080.1"/>
    <property type="molecule type" value="Genomic_DNA"/>
</dbReference>
<dbReference type="AlphaFoldDB" id="A0A9P5UDC2"/>
<evidence type="ECO:0000313" key="1">
    <source>
        <dbReference type="EMBL" id="KAF9076080.1"/>
    </source>
</evidence>
<dbReference type="OrthoDB" id="2634326at2759"/>
<keyword evidence="2" id="KW-1185">Reference proteome</keyword>
<protein>
    <submittedName>
        <fullName evidence="1">Uncharacterized protein</fullName>
    </submittedName>
</protein>
<reference evidence="1" key="1">
    <citation type="submission" date="2020-11" db="EMBL/GenBank/DDBJ databases">
        <authorList>
            <consortium name="DOE Joint Genome Institute"/>
            <person name="Ahrendt S."/>
            <person name="Riley R."/>
            <person name="Andreopoulos W."/>
            <person name="Labutti K."/>
            <person name="Pangilinan J."/>
            <person name="Ruiz-Duenas F.J."/>
            <person name="Barrasa J.M."/>
            <person name="Sanchez-Garcia M."/>
            <person name="Camarero S."/>
            <person name="Miyauchi S."/>
            <person name="Serrano A."/>
            <person name="Linde D."/>
            <person name="Babiker R."/>
            <person name="Drula E."/>
            <person name="Ayuso-Fernandez I."/>
            <person name="Pacheco R."/>
            <person name="Padilla G."/>
            <person name="Ferreira P."/>
            <person name="Barriuso J."/>
            <person name="Kellner H."/>
            <person name="Castanera R."/>
            <person name="Alfaro M."/>
            <person name="Ramirez L."/>
            <person name="Pisabarro A.G."/>
            <person name="Kuo A."/>
            <person name="Tritt A."/>
            <person name="Lipzen A."/>
            <person name="He G."/>
            <person name="Yan M."/>
            <person name="Ng V."/>
            <person name="Cullen D."/>
            <person name="Martin F."/>
            <person name="Rosso M.-N."/>
            <person name="Henrissat B."/>
            <person name="Hibbett D."/>
            <person name="Martinez A.T."/>
            <person name="Grigoriev I.V."/>
        </authorList>
    </citation>
    <scope>NUCLEOTIDE SEQUENCE</scope>
    <source>
        <strain evidence="1">AH 40177</strain>
    </source>
</reference>
<name>A0A9P5UDC2_9AGAR</name>
<accession>A0A9P5UDC2</accession>
<dbReference type="Proteomes" id="UP000772434">
    <property type="component" value="Unassembled WGS sequence"/>
</dbReference>
<organism evidence="1 2">
    <name type="scientific">Rhodocollybia butyracea</name>
    <dbReference type="NCBI Taxonomy" id="206335"/>
    <lineage>
        <taxon>Eukaryota</taxon>
        <taxon>Fungi</taxon>
        <taxon>Dikarya</taxon>
        <taxon>Basidiomycota</taxon>
        <taxon>Agaricomycotina</taxon>
        <taxon>Agaricomycetes</taxon>
        <taxon>Agaricomycetidae</taxon>
        <taxon>Agaricales</taxon>
        <taxon>Marasmiineae</taxon>
        <taxon>Omphalotaceae</taxon>
        <taxon>Rhodocollybia</taxon>
    </lineage>
</organism>
<gene>
    <name evidence="1" type="ORF">BDP27DRAFT_1211115</name>
</gene>